<dbReference type="PROSITE" id="PS50949">
    <property type="entry name" value="HTH_GNTR"/>
    <property type="match status" value="1"/>
</dbReference>
<proteinExistence type="predicted"/>
<dbReference type="InterPro" id="IPR036388">
    <property type="entry name" value="WH-like_DNA-bd_sf"/>
</dbReference>
<sequence>MTQLASRVSPAQRGPRHPRKDSVVELIKAYIVRNQLRPGDSMPNELELCAELDVSRGSLREAIKTLSALDIVEVRHGFGTYVGSMSFSALVESLAFRSLLSSADDQRVLLDLVEVRQMLEQGLADGIIRAAASGTLSDELRTIANAMATKASAGEEFLEEDRQFHLLLMEPLGNDLIGQLTGAFWDVFAIVAPVLGPVDDDLQTTARAHAQIVDAAAAGDLEQLLQAISNHYEPIRRRVHALSDLRRRSEV</sequence>
<feature type="domain" description="HTH gntR-type" evidence="5">
    <location>
        <begin position="17"/>
        <end position="85"/>
    </location>
</feature>
<evidence type="ECO:0000313" key="6">
    <source>
        <dbReference type="EMBL" id="XCG63565.1"/>
    </source>
</evidence>
<keyword evidence="3" id="KW-0804">Transcription</keyword>
<dbReference type="AlphaFoldDB" id="A0AAU8DN47"/>
<dbReference type="InterPro" id="IPR000524">
    <property type="entry name" value="Tscrpt_reg_HTH_GntR"/>
</dbReference>
<accession>A0AAU8DN47</accession>
<dbReference type="Gene3D" id="1.10.10.10">
    <property type="entry name" value="Winged helix-like DNA-binding domain superfamily/Winged helix DNA-binding domain"/>
    <property type="match status" value="1"/>
</dbReference>
<evidence type="ECO:0000256" key="2">
    <source>
        <dbReference type="ARBA" id="ARBA00023125"/>
    </source>
</evidence>
<keyword evidence="2" id="KW-0238">DNA-binding</keyword>
<dbReference type="PRINTS" id="PR00035">
    <property type="entry name" value="HTHGNTR"/>
</dbReference>
<dbReference type="Pfam" id="PF07729">
    <property type="entry name" value="FCD"/>
    <property type="match status" value="1"/>
</dbReference>
<dbReference type="Gene3D" id="1.20.120.530">
    <property type="entry name" value="GntR ligand-binding domain-like"/>
    <property type="match status" value="1"/>
</dbReference>
<dbReference type="Pfam" id="PF00392">
    <property type="entry name" value="GntR"/>
    <property type="match status" value="1"/>
</dbReference>
<dbReference type="SUPFAM" id="SSF48008">
    <property type="entry name" value="GntR ligand-binding domain-like"/>
    <property type="match status" value="1"/>
</dbReference>
<dbReference type="SUPFAM" id="SSF46785">
    <property type="entry name" value="Winged helix' DNA-binding domain"/>
    <property type="match status" value="1"/>
</dbReference>
<evidence type="ECO:0000256" key="3">
    <source>
        <dbReference type="ARBA" id="ARBA00023163"/>
    </source>
</evidence>
<protein>
    <submittedName>
        <fullName evidence="6">FadR/GntR family transcriptional regulator</fullName>
    </submittedName>
</protein>
<dbReference type="SMART" id="SM00345">
    <property type="entry name" value="HTH_GNTR"/>
    <property type="match status" value="1"/>
</dbReference>
<dbReference type="SMART" id="SM00895">
    <property type="entry name" value="FCD"/>
    <property type="match status" value="1"/>
</dbReference>
<dbReference type="CDD" id="cd07377">
    <property type="entry name" value="WHTH_GntR"/>
    <property type="match status" value="1"/>
</dbReference>
<dbReference type="GO" id="GO:0003677">
    <property type="term" value="F:DNA binding"/>
    <property type="evidence" value="ECO:0007669"/>
    <property type="project" value="UniProtKB-KW"/>
</dbReference>
<reference evidence="6" key="1">
    <citation type="submission" date="2024-05" db="EMBL/GenBank/DDBJ databases">
        <authorList>
            <person name="Cai S.Y."/>
            <person name="Jin L.M."/>
            <person name="Li H.R."/>
        </authorList>
    </citation>
    <scope>NUCLEOTIDE SEQUENCE</scope>
    <source>
        <strain evidence="6">A5-74</strain>
    </source>
</reference>
<gene>
    <name evidence="6" type="ORF">ABLG96_20635</name>
</gene>
<dbReference type="InterPro" id="IPR008920">
    <property type="entry name" value="TF_FadR/GntR_C"/>
</dbReference>
<dbReference type="RefSeq" id="WP_353649180.1">
    <property type="nucleotide sequence ID" value="NZ_CP159218.1"/>
</dbReference>
<dbReference type="GO" id="GO:0003700">
    <property type="term" value="F:DNA-binding transcription factor activity"/>
    <property type="evidence" value="ECO:0007669"/>
    <property type="project" value="InterPro"/>
</dbReference>
<name>A0AAU8DN47_9ACTN</name>
<evidence type="ECO:0000259" key="5">
    <source>
        <dbReference type="PROSITE" id="PS50949"/>
    </source>
</evidence>
<dbReference type="InterPro" id="IPR011711">
    <property type="entry name" value="GntR_C"/>
</dbReference>
<evidence type="ECO:0000256" key="4">
    <source>
        <dbReference type="SAM" id="MobiDB-lite"/>
    </source>
</evidence>
<keyword evidence="1" id="KW-0805">Transcription regulation</keyword>
<feature type="region of interest" description="Disordered" evidence="4">
    <location>
        <begin position="1"/>
        <end position="20"/>
    </location>
</feature>
<organism evidence="6">
    <name type="scientific">Nakamurella sp. A5-74</name>
    <dbReference type="NCBI Taxonomy" id="3158264"/>
    <lineage>
        <taxon>Bacteria</taxon>
        <taxon>Bacillati</taxon>
        <taxon>Actinomycetota</taxon>
        <taxon>Actinomycetes</taxon>
        <taxon>Nakamurellales</taxon>
        <taxon>Nakamurellaceae</taxon>
        <taxon>Nakamurella</taxon>
    </lineage>
</organism>
<dbReference type="PANTHER" id="PTHR43537:SF5">
    <property type="entry name" value="UXU OPERON TRANSCRIPTIONAL REGULATOR"/>
    <property type="match status" value="1"/>
</dbReference>
<dbReference type="PANTHER" id="PTHR43537">
    <property type="entry name" value="TRANSCRIPTIONAL REGULATOR, GNTR FAMILY"/>
    <property type="match status" value="1"/>
</dbReference>
<evidence type="ECO:0000256" key="1">
    <source>
        <dbReference type="ARBA" id="ARBA00023015"/>
    </source>
</evidence>
<dbReference type="InterPro" id="IPR036390">
    <property type="entry name" value="WH_DNA-bd_sf"/>
</dbReference>
<dbReference type="EMBL" id="CP159218">
    <property type="protein sequence ID" value="XCG63565.1"/>
    <property type="molecule type" value="Genomic_DNA"/>
</dbReference>